<dbReference type="GO" id="GO:0005886">
    <property type="term" value="C:plasma membrane"/>
    <property type="evidence" value="ECO:0007669"/>
    <property type="project" value="UniProtKB-SubCell"/>
</dbReference>
<feature type="transmembrane region" description="Helical" evidence="7">
    <location>
        <begin position="6"/>
        <end position="27"/>
    </location>
</feature>
<dbReference type="Proteomes" id="UP000019024">
    <property type="component" value="Chromosome"/>
</dbReference>
<sequence>MTLSASSAMAPDLLRLLAVPVFAWVAYRDFKTRRVSSDVWIPLSTLGAALLVWDGWIAWTASDSTVWFQDFLLPVAVSLGVVVPLAYLFWWFGGFGGADAKALMTIALLFPTFPRYVFGSVAFPGSTTVVGAFSFTILTNAVLVGVAIPLALAVRNALAGRIAPVMFIGWPISWDRTTETHGTLLESPSVFGRGGLDLDALRMYLRWRGCSLEDVRNDPEQYRHPESLPDDPNPPTDGAVDAAVRTDGGESLEPTTDEATQSDSSEPAPQESVEAEQATEDEKLSFVDEPSVDESDLALDDPWGADAFLEDIDHTAYGTSADSLRSGLETLTEEETVWISPGTPFLVPVFIGLVIALVYGDLLFGLFV</sequence>
<evidence type="ECO:0000256" key="5">
    <source>
        <dbReference type="ARBA" id="ARBA00023136"/>
    </source>
</evidence>
<accession>W0JLZ2</accession>
<dbReference type="Gene3D" id="1.20.120.1220">
    <property type="match status" value="1"/>
</dbReference>
<feature type="domain" description="Prepilin type IV endopeptidase peptidase" evidence="8">
    <location>
        <begin position="18"/>
        <end position="135"/>
    </location>
</feature>
<evidence type="ECO:0000256" key="6">
    <source>
        <dbReference type="SAM" id="MobiDB-lite"/>
    </source>
</evidence>
<feature type="domain" description="Preflagellin peptidase C-terminal" evidence="9">
    <location>
        <begin position="322"/>
        <end position="362"/>
    </location>
</feature>
<feature type="transmembrane region" description="Helical" evidence="7">
    <location>
        <begin position="129"/>
        <end position="154"/>
    </location>
</feature>
<organism evidence="10 11">
    <name type="scientific">Halostagnicola larsenii XH-48</name>
    <dbReference type="NCBI Taxonomy" id="797299"/>
    <lineage>
        <taxon>Archaea</taxon>
        <taxon>Methanobacteriati</taxon>
        <taxon>Methanobacteriota</taxon>
        <taxon>Stenosarchaea group</taxon>
        <taxon>Halobacteria</taxon>
        <taxon>Halobacteriales</taxon>
        <taxon>Natrialbaceae</taxon>
        <taxon>Halostagnicola</taxon>
    </lineage>
</organism>
<evidence type="ECO:0000259" key="8">
    <source>
        <dbReference type="Pfam" id="PF01478"/>
    </source>
</evidence>
<dbReference type="eggNOG" id="arCOG02298">
    <property type="taxonomic scope" value="Archaea"/>
</dbReference>
<protein>
    <submittedName>
        <fullName evidence="10">Peptidase A24</fullName>
    </submittedName>
</protein>
<dbReference type="KEGG" id="hlr:HALLA_04755"/>
<dbReference type="GO" id="GO:0004190">
    <property type="term" value="F:aspartic-type endopeptidase activity"/>
    <property type="evidence" value="ECO:0007669"/>
    <property type="project" value="InterPro"/>
</dbReference>
<dbReference type="InterPro" id="IPR052218">
    <property type="entry name" value="Preflagellin_Peptidase"/>
</dbReference>
<evidence type="ECO:0000256" key="4">
    <source>
        <dbReference type="ARBA" id="ARBA00022989"/>
    </source>
</evidence>
<feature type="transmembrane region" description="Helical" evidence="7">
    <location>
        <begin position="71"/>
        <end position="90"/>
    </location>
</feature>
<reference evidence="10 11" key="1">
    <citation type="submission" date="2014-01" db="EMBL/GenBank/DDBJ databases">
        <authorList>
            <consortium name="DOE Joint Genome Institute"/>
            <person name="Anderson I."/>
            <person name="Huntemann M."/>
            <person name="Han J."/>
            <person name="Chen A."/>
            <person name="Kyrpides N."/>
            <person name="Mavromatis K."/>
            <person name="Markowitz V."/>
            <person name="Palaniappan K."/>
            <person name="Ivanova N."/>
            <person name="Schaumberg A."/>
            <person name="Pati A."/>
            <person name="Liolios K."/>
            <person name="Nordberg H.P."/>
            <person name="Cantor M.N."/>
            <person name="Hua S.X."/>
            <person name="Woyke T."/>
        </authorList>
    </citation>
    <scope>NUCLEOTIDE SEQUENCE [LARGE SCALE GENOMIC DNA]</scope>
    <source>
        <strain evidence="10 11">XH-48</strain>
    </source>
</reference>
<feature type="transmembrane region" description="Helical" evidence="7">
    <location>
        <begin position="39"/>
        <end position="59"/>
    </location>
</feature>
<dbReference type="AlphaFoldDB" id="W0JLZ2"/>
<dbReference type="Pfam" id="PF06847">
    <property type="entry name" value="Arc_PepC_II"/>
    <property type="match status" value="1"/>
</dbReference>
<feature type="compositionally biased region" description="Acidic residues" evidence="6">
    <location>
        <begin position="290"/>
        <end position="299"/>
    </location>
</feature>
<dbReference type="OrthoDB" id="19094at2157"/>
<dbReference type="HOGENOM" id="CLU_065732_0_0_2"/>
<feature type="compositionally biased region" description="Polar residues" evidence="6">
    <location>
        <begin position="253"/>
        <end position="267"/>
    </location>
</feature>
<keyword evidence="11" id="KW-1185">Reference proteome</keyword>
<dbReference type="STRING" id="797299.HALLA_04755"/>
<feature type="transmembrane region" description="Helical" evidence="7">
    <location>
        <begin position="345"/>
        <end position="367"/>
    </location>
</feature>
<dbReference type="GeneID" id="25143822"/>
<keyword evidence="2" id="KW-1003">Cell membrane</keyword>
<feature type="compositionally biased region" description="Basic and acidic residues" evidence="6">
    <location>
        <begin position="217"/>
        <end position="227"/>
    </location>
</feature>
<proteinExistence type="predicted"/>
<keyword evidence="4 7" id="KW-1133">Transmembrane helix</keyword>
<dbReference type="RefSeq" id="WP_049951480.1">
    <property type="nucleotide sequence ID" value="NZ_CP007055.1"/>
</dbReference>
<dbReference type="InterPro" id="IPR009655">
    <property type="entry name" value="Preflagellin_peptidase_C"/>
</dbReference>
<comment type="subcellular location">
    <subcellularLocation>
        <location evidence="1">Cell membrane</location>
        <topology evidence="1">Multi-pass membrane protein</topology>
    </subcellularLocation>
</comment>
<dbReference type="Pfam" id="PF01478">
    <property type="entry name" value="Peptidase_A24"/>
    <property type="match status" value="1"/>
</dbReference>
<evidence type="ECO:0000256" key="1">
    <source>
        <dbReference type="ARBA" id="ARBA00004651"/>
    </source>
</evidence>
<evidence type="ECO:0000256" key="2">
    <source>
        <dbReference type="ARBA" id="ARBA00022475"/>
    </source>
</evidence>
<dbReference type="PANTHER" id="PTHR36506:SF1">
    <property type="entry name" value="PREFLAGELLIN PEPTIDASE"/>
    <property type="match status" value="1"/>
</dbReference>
<dbReference type="PANTHER" id="PTHR36506">
    <property type="entry name" value="PREFLAGELLIN PEPTIDASE"/>
    <property type="match status" value="1"/>
</dbReference>
<feature type="region of interest" description="Disordered" evidence="6">
    <location>
        <begin position="217"/>
        <end position="299"/>
    </location>
</feature>
<dbReference type="InterPro" id="IPR000045">
    <property type="entry name" value="Prepilin_IV_endopep_pep"/>
</dbReference>
<keyword evidence="3 7" id="KW-0812">Transmembrane</keyword>
<feature type="transmembrane region" description="Helical" evidence="7">
    <location>
        <begin position="102"/>
        <end position="123"/>
    </location>
</feature>
<dbReference type="EMBL" id="CP007055">
    <property type="protein sequence ID" value="AHF98286.1"/>
    <property type="molecule type" value="Genomic_DNA"/>
</dbReference>
<evidence type="ECO:0000259" key="9">
    <source>
        <dbReference type="Pfam" id="PF06847"/>
    </source>
</evidence>
<evidence type="ECO:0000256" key="3">
    <source>
        <dbReference type="ARBA" id="ARBA00022692"/>
    </source>
</evidence>
<evidence type="ECO:0000313" key="10">
    <source>
        <dbReference type="EMBL" id="AHF98286.1"/>
    </source>
</evidence>
<evidence type="ECO:0000313" key="11">
    <source>
        <dbReference type="Proteomes" id="UP000019024"/>
    </source>
</evidence>
<gene>
    <name evidence="10" type="ORF">HALLA_04755</name>
</gene>
<evidence type="ECO:0000256" key="7">
    <source>
        <dbReference type="SAM" id="Phobius"/>
    </source>
</evidence>
<keyword evidence="5 7" id="KW-0472">Membrane</keyword>
<name>W0JLZ2_9EURY</name>
<dbReference type="PATRIC" id="fig|797299.3.peg.13"/>